<sequence length="83" mass="8386">MMCATQEADLSGYRAHSAQGTQYGGPYAGVYGPTALSSAYQVGVGGKEAASSGLQGRYPSALQDLSKLSSAAVGSNFGMNTDD</sequence>
<dbReference type="EMBL" id="CM007387">
    <property type="protein sequence ID" value="ONK63274.1"/>
    <property type="molecule type" value="Genomic_DNA"/>
</dbReference>
<gene>
    <name evidence="1" type="ORF">A4U43_C07F13270</name>
</gene>
<evidence type="ECO:0000313" key="1">
    <source>
        <dbReference type="EMBL" id="ONK63274.1"/>
    </source>
</evidence>
<dbReference type="Gramene" id="ONK63274">
    <property type="protein sequence ID" value="ONK63274"/>
    <property type="gene ID" value="A4U43_C07F13270"/>
</dbReference>
<dbReference type="Proteomes" id="UP000243459">
    <property type="component" value="Chromosome 7"/>
</dbReference>
<protein>
    <submittedName>
        <fullName evidence="1">Uncharacterized protein</fullName>
    </submittedName>
</protein>
<evidence type="ECO:0000313" key="2">
    <source>
        <dbReference type="Proteomes" id="UP000243459"/>
    </source>
</evidence>
<accession>A0A5P1EBT1</accession>
<name>A0A5P1EBT1_ASPOF</name>
<dbReference type="AlphaFoldDB" id="A0A5P1EBT1"/>
<keyword evidence="2" id="KW-1185">Reference proteome</keyword>
<proteinExistence type="predicted"/>
<organism evidence="1 2">
    <name type="scientific">Asparagus officinalis</name>
    <name type="common">Garden asparagus</name>
    <dbReference type="NCBI Taxonomy" id="4686"/>
    <lineage>
        <taxon>Eukaryota</taxon>
        <taxon>Viridiplantae</taxon>
        <taxon>Streptophyta</taxon>
        <taxon>Embryophyta</taxon>
        <taxon>Tracheophyta</taxon>
        <taxon>Spermatophyta</taxon>
        <taxon>Magnoliopsida</taxon>
        <taxon>Liliopsida</taxon>
        <taxon>Asparagales</taxon>
        <taxon>Asparagaceae</taxon>
        <taxon>Asparagoideae</taxon>
        <taxon>Asparagus</taxon>
    </lineage>
</organism>
<reference evidence="2" key="1">
    <citation type="journal article" date="2017" name="Nat. Commun.">
        <title>The asparagus genome sheds light on the origin and evolution of a young Y chromosome.</title>
        <authorList>
            <person name="Harkess A."/>
            <person name="Zhou J."/>
            <person name="Xu C."/>
            <person name="Bowers J.E."/>
            <person name="Van der Hulst R."/>
            <person name="Ayyampalayam S."/>
            <person name="Mercati F."/>
            <person name="Riccardi P."/>
            <person name="McKain M.R."/>
            <person name="Kakrana A."/>
            <person name="Tang H."/>
            <person name="Ray J."/>
            <person name="Groenendijk J."/>
            <person name="Arikit S."/>
            <person name="Mathioni S.M."/>
            <person name="Nakano M."/>
            <person name="Shan H."/>
            <person name="Telgmann-Rauber A."/>
            <person name="Kanno A."/>
            <person name="Yue Z."/>
            <person name="Chen H."/>
            <person name="Li W."/>
            <person name="Chen Y."/>
            <person name="Xu X."/>
            <person name="Zhang Y."/>
            <person name="Luo S."/>
            <person name="Chen H."/>
            <person name="Gao J."/>
            <person name="Mao Z."/>
            <person name="Pires J.C."/>
            <person name="Luo M."/>
            <person name="Kudrna D."/>
            <person name="Wing R.A."/>
            <person name="Meyers B.C."/>
            <person name="Yi K."/>
            <person name="Kong H."/>
            <person name="Lavrijsen P."/>
            <person name="Sunseri F."/>
            <person name="Falavigna A."/>
            <person name="Ye Y."/>
            <person name="Leebens-Mack J.H."/>
            <person name="Chen G."/>
        </authorList>
    </citation>
    <scope>NUCLEOTIDE SEQUENCE [LARGE SCALE GENOMIC DNA]</scope>
    <source>
        <strain evidence="2">cv. DH0086</strain>
    </source>
</reference>